<reference evidence="2 3" key="1">
    <citation type="submission" date="2016-01" db="EMBL/GenBank/DDBJ databases">
        <title>The new phylogeny of the genus Mycobacterium.</title>
        <authorList>
            <person name="Tarcisio F."/>
            <person name="Conor M."/>
            <person name="Antonella G."/>
            <person name="Elisabetta G."/>
            <person name="Giulia F.S."/>
            <person name="Sara T."/>
            <person name="Anna F."/>
            <person name="Clotilde B."/>
            <person name="Roberto B."/>
            <person name="Veronica D.S."/>
            <person name="Fabio R."/>
            <person name="Monica P."/>
            <person name="Olivier J."/>
            <person name="Enrico T."/>
            <person name="Nicola S."/>
        </authorList>
    </citation>
    <scope>NUCLEOTIDE SEQUENCE [LARGE SCALE GENOMIC DNA]</scope>
    <source>
        <strain evidence="2 3">DSM 45541</strain>
    </source>
</reference>
<organism evidence="2 3">
    <name type="scientific">Mycolicibacterium iranicum</name>
    <name type="common">Mycobacterium iranicum</name>
    <dbReference type="NCBI Taxonomy" id="912594"/>
    <lineage>
        <taxon>Bacteria</taxon>
        <taxon>Bacillati</taxon>
        <taxon>Actinomycetota</taxon>
        <taxon>Actinomycetes</taxon>
        <taxon>Mycobacteriales</taxon>
        <taxon>Mycobacteriaceae</taxon>
        <taxon>Mycolicibacterium</taxon>
    </lineage>
</organism>
<protein>
    <submittedName>
        <fullName evidence="2">Uncharacterized protein</fullName>
    </submittedName>
</protein>
<dbReference type="AlphaFoldDB" id="A0A1X1W6Y8"/>
<dbReference type="EMBL" id="LQPC01000065">
    <property type="protein sequence ID" value="ORV82339.1"/>
    <property type="molecule type" value="Genomic_DNA"/>
</dbReference>
<sequence>MFTKILTSAAAAAALVVGVTVGGFTAATAQPVDYATLPVHPNAATDSSAWVADAPVLNPEGQPGVMALFTHRDGSRTVTDTILVLDDAAAASSMMSQGRAGLGSQINNPTTEPAAVGTDGQIMSGTSLDNTRSVAVLTFTEGNTFTTIEFEGAATDPVPPDLVIDYGRMQAGAIQAALSA</sequence>
<accession>A0A1X1W6Y8</accession>
<dbReference type="Proteomes" id="UP000193622">
    <property type="component" value="Unassembled WGS sequence"/>
</dbReference>
<feature type="signal peptide" evidence="1">
    <location>
        <begin position="1"/>
        <end position="29"/>
    </location>
</feature>
<keyword evidence="1" id="KW-0732">Signal</keyword>
<proteinExistence type="predicted"/>
<evidence type="ECO:0000256" key="1">
    <source>
        <dbReference type="SAM" id="SignalP"/>
    </source>
</evidence>
<evidence type="ECO:0000313" key="3">
    <source>
        <dbReference type="Proteomes" id="UP000193622"/>
    </source>
</evidence>
<name>A0A1X1W6Y8_MYCIR</name>
<evidence type="ECO:0000313" key="2">
    <source>
        <dbReference type="EMBL" id="ORV82339.1"/>
    </source>
</evidence>
<feature type="chain" id="PRO_5010854221" evidence="1">
    <location>
        <begin position="30"/>
        <end position="180"/>
    </location>
</feature>
<gene>
    <name evidence="2" type="ORF">AWC12_27360</name>
</gene>
<dbReference type="RefSeq" id="WP_024448848.1">
    <property type="nucleotide sequence ID" value="NZ_LQPC01000065.1"/>
</dbReference>
<comment type="caution">
    <text evidence="2">The sequence shown here is derived from an EMBL/GenBank/DDBJ whole genome shotgun (WGS) entry which is preliminary data.</text>
</comment>